<evidence type="ECO:0000313" key="4">
    <source>
        <dbReference type="EMBL" id="AIT72713.1"/>
    </source>
</evidence>
<dbReference type="InterPro" id="IPR014142">
    <property type="entry name" value="TrbG_Ti"/>
</dbReference>
<dbReference type="NCBIfam" id="TIGR02775">
    <property type="entry name" value="TrbG_Ti"/>
    <property type="match status" value="1"/>
</dbReference>
<keyword evidence="2 3" id="KW-0732">Signal</keyword>
<evidence type="ECO:0000256" key="2">
    <source>
        <dbReference type="ARBA" id="ARBA00022729"/>
    </source>
</evidence>
<protein>
    <submittedName>
        <fullName evidence="4">TrbG</fullName>
    </submittedName>
</protein>
<reference evidence="4" key="1">
    <citation type="journal article" date="2015" name="J. Antimicrob. Chemother.">
        <title>A type 2 A/C2 plasmid carrying the aacC4 apramycin resistance gene and the erm(42) erythromycin resistance gene recovered from two Salmonella enterica serovars.</title>
        <authorList>
            <person name="Harmer C.J."/>
            <person name="Holt K.E."/>
            <person name="Hall R.M."/>
        </authorList>
    </citation>
    <scope>NUCLEOTIDE SEQUENCE</scope>
    <source>
        <strain evidence="4">SRC119</strain>
        <plasmid evidence="4">pSRC119-A/C</plasmid>
    </source>
</reference>
<gene>
    <name evidence="4" type="primary">trbG</name>
</gene>
<sequence>MMTGEYMKKTQWMAGLFVAAIAAPTFAQDVPALAAGQGEVLPPVNLVSPDQVRLDGKEAYGIRLANQWKSHPDRPRRGADGSVKYLFGATLPTLVCTPLQVCNIELQPGEIVNDVHAGDNARWKITPATMGSGANATTVIVVKPTDAGLVTNLSVATDRRLYSIKLASTQREWIPVLSFDYPDDVERQWAAYREQHAKQVYNNTMPTGQNLANLDFGFRIGGDSPSWKPVRVYTDGTKTYIQFPSASFGGEAPALVAKGNDGGLFSKATEKLVNYRPIGDRYVVDKVLDRASLIVGVGRNQTEVTITRTGGK</sequence>
<evidence type="ECO:0000256" key="1">
    <source>
        <dbReference type="ARBA" id="ARBA00006135"/>
    </source>
</evidence>
<comment type="similarity">
    <text evidence="1">Belongs to the TrbG/VirB9 family.</text>
</comment>
<dbReference type="InterPro" id="IPR033645">
    <property type="entry name" value="VirB9/CagX/TrbG_C"/>
</dbReference>
<dbReference type="EMBL" id="KM670336">
    <property type="protein sequence ID" value="AIT72713.1"/>
    <property type="molecule type" value="Genomic_DNA"/>
</dbReference>
<dbReference type="Gene3D" id="2.60.40.2500">
    <property type="match status" value="1"/>
</dbReference>
<proteinExistence type="inferred from homology"/>
<feature type="signal peptide" evidence="3">
    <location>
        <begin position="1"/>
        <end position="27"/>
    </location>
</feature>
<dbReference type="InterPro" id="IPR010258">
    <property type="entry name" value="Conjugal_tfr_TrbG/VirB9/CagX"/>
</dbReference>
<keyword evidence="4" id="KW-0614">Plasmid</keyword>
<dbReference type="CDD" id="cd06911">
    <property type="entry name" value="VirB9_CagX_TrbG"/>
    <property type="match status" value="1"/>
</dbReference>
<feature type="chain" id="PRO_5001935491" evidence="3">
    <location>
        <begin position="28"/>
        <end position="312"/>
    </location>
</feature>
<organism evidence="4">
    <name type="scientific">Salmonella senftenberg</name>
    <dbReference type="NCBI Taxonomy" id="28150"/>
    <lineage>
        <taxon>Bacteria</taxon>
        <taxon>Pseudomonadati</taxon>
        <taxon>Pseudomonadota</taxon>
        <taxon>Gammaproteobacteria</taxon>
        <taxon>Enterobacterales</taxon>
        <taxon>Enterobacteriaceae</taxon>
        <taxon>Salmonella</taxon>
    </lineage>
</organism>
<dbReference type="InterPro" id="IPR038161">
    <property type="entry name" value="VirB9/CagX/TrbG_C_sf"/>
</dbReference>
<geneLocation type="plasmid" evidence="4">
    <name>pSRC119-A/C</name>
</geneLocation>
<name>A0A097J0J2_SALSE</name>
<evidence type="ECO:0000256" key="3">
    <source>
        <dbReference type="SAM" id="SignalP"/>
    </source>
</evidence>
<accession>A0A097J0J2</accession>
<dbReference type="Pfam" id="PF03524">
    <property type="entry name" value="CagX"/>
    <property type="match status" value="1"/>
</dbReference>
<dbReference type="AlphaFoldDB" id="A0A097J0J2"/>